<evidence type="ECO:0000256" key="1">
    <source>
        <dbReference type="SAM" id="SignalP"/>
    </source>
</evidence>
<dbReference type="HOGENOM" id="CLU_2166890_0_0_7"/>
<evidence type="ECO:0008006" key="4">
    <source>
        <dbReference type="Google" id="ProtNLM"/>
    </source>
</evidence>
<dbReference type="STRING" id="589865.DaAHT2_0422"/>
<dbReference type="KEGG" id="dak:DaAHT2_0422"/>
<feature type="signal peptide" evidence="1">
    <location>
        <begin position="1"/>
        <end position="24"/>
    </location>
</feature>
<evidence type="ECO:0000313" key="2">
    <source>
        <dbReference type="EMBL" id="ADH85128.1"/>
    </source>
</evidence>
<gene>
    <name evidence="2" type="ordered locus">DaAHT2_0422</name>
</gene>
<accession>D6YZX1</accession>
<feature type="chain" id="PRO_5003091192" description="Cytochrome C" evidence="1">
    <location>
        <begin position="25"/>
        <end position="114"/>
    </location>
</feature>
<dbReference type="InParanoid" id="D6YZX1"/>
<name>D6YZX1_DESAT</name>
<keyword evidence="1" id="KW-0732">Signal</keyword>
<dbReference type="AlphaFoldDB" id="D6YZX1"/>
<sequence length="114" mass="12723">MKRLLSLALITSFILATLPGLAMAWDLEGFENANKERGQWAWFTGQARTCDEEIPVPGAHTRAEWREMFTTAKDKLPCGGAGINPRVVQHIFLFLYEHAADSDDPMTQKPESCG</sequence>
<reference evidence="3" key="1">
    <citation type="submission" date="2010-02" db="EMBL/GenBank/DDBJ databases">
        <title>Complete sequence of Desulfurivibrio alkaliphilus AHT2.</title>
        <authorList>
            <consortium name="US DOE Joint Genome Institute"/>
            <person name="Pitluck S."/>
            <person name="Chertkov O."/>
            <person name="Detter J.C."/>
            <person name="Han C."/>
            <person name="Tapia R."/>
            <person name="Larimer F."/>
            <person name="Land M."/>
            <person name="Hauser L."/>
            <person name="Kyrpides N."/>
            <person name="Mikhailova N."/>
            <person name="Sorokin D.Y."/>
            <person name="Muyzer G."/>
            <person name="Woyke T."/>
        </authorList>
    </citation>
    <scope>NUCLEOTIDE SEQUENCE [LARGE SCALE GENOMIC DNA]</scope>
    <source>
        <strain evidence="3">DSM 19089 / UNIQEM U267 / AHT2</strain>
    </source>
</reference>
<dbReference type="eggNOG" id="ENOG50340P8">
    <property type="taxonomic scope" value="Bacteria"/>
</dbReference>
<dbReference type="EMBL" id="CP001940">
    <property type="protein sequence ID" value="ADH85128.1"/>
    <property type="molecule type" value="Genomic_DNA"/>
</dbReference>
<proteinExistence type="predicted"/>
<evidence type="ECO:0000313" key="3">
    <source>
        <dbReference type="Proteomes" id="UP000001508"/>
    </source>
</evidence>
<dbReference type="Proteomes" id="UP000001508">
    <property type="component" value="Chromosome"/>
</dbReference>
<dbReference type="RefSeq" id="WP_013162659.1">
    <property type="nucleotide sequence ID" value="NC_014216.1"/>
</dbReference>
<organism evidence="2 3">
    <name type="scientific">Desulfurivibrio alkaliphilus (strain DSM 19089 / UNIQEM U267 / AHT2)</name>
    <dbReference type="NCBI Taxonomy" id="589865"/>
    <lineage>
        <taxon>Bacteria</taxon>
        <taxon>Pseudomonadati</taxon>
        <taxon>Thermodesulfobacteriota</taxon>
        <taxon>Desulfobulbia</taxon>
        <taxon>Desulfobulbales</taxon>
        <taxon>Desulfobulbaceae</taxon>
        <taxon>Desulfurivibrio</taxon>
    </lineage>
</organism>
<dbReference type="OrthoDB" id="5405625at2"/>
<protein>
    <recommendedName>
        <fullName evidence="4">Cytochrome C</fullName>
    </recommendedName>
</protein>
<keyword evidence="3" id="KW-1185">Reference proteome</keyword>